<organism evidence="1 2">
    <name type="scientific">Thraustotheca clavata</name>
    <dbReference type="NCBI Taxonomy" id="74557"/>
    <lineage>
        <taxon>Eukaryota</taxon>
        <taxon>Sar</taxon>
        <taxon>Stramenopiles</taxon>
        <taxon>Oomycota</taxon>
        <taxon>Saprolegniomycetes</taxon>
        <taxon>Saprolegniales</taxon>
        <taxon>Achlyaceae</taxon>
        <taxon>Thraustotheca</taxon>
    </lineage>
</organism>
<sequence>MKPRALNEVTEAVLCLKGIPSPPNFYSNPSHAAALDLWRNKLYPNLSKCLDRTAQLINSTIPSEDGLIILAQELATKYNLSLENNNIFNGFVDLSDQKSGFVIYTISGFSVECGILDPCITQGKQCGFAHWDPVTKQVNFTECLEKLATTLPAFFLGKH</sequence>
<dbReference type="EMBL" id="JNBS01002276">
    <property type="protein sequence ID" value="OQR93137.1"/>
    <property type="molecule type" value="Genomic_DNA"/>
</dbReference>
<keyword evidence="2" id="KW-1185">Reference proteome</keyword>
<reference evidence="1 2" key="1">
    <citation type="journal article" date="2014" name="Genome Biol. Evol.">
        <title>The secreted proteins of Achlya hypogyna and Thraustotheca clavata identify the ancestral oomycete secretome and reveal gene acquisitions by horizontal gene transfer.</title>
        <authorList>
            <person name="Misner I."/>
            <person name="Blouin N."/>
            <person name="Leonard G."/>
            <person name="Richards T.A."/>
            <person name="Lane C.E."/>
        </authorList>
    </citation>
    <scope>NUCLEOTIDE SEQUENCE [LARGE SCALE GENOMIC DNA]</scope>
    <source>
        <strain evidence="1 2">ATCC 34112</strain>
    </source>
</reference>
<protein>
    <submittedName>
        <fullName evidence="1">Uncharacterized protein</fullName>
    </submittedName>
</protein>
<comment type="caution">
    <text evidence="1">The sequence shown here is derived from an EMBL/GenBank/DDBJ whole genome shotgun (WGS) entry which is preliminary data.</text>
</comment>
<proteinExistence type="predicted"/>
<name>A0A1V9Z5F2_9STRA</name>
<dbReference type="AlphaFoldDB" id="A0A1V9Z5F2"/>
<gene>
    <name evidence="1" type="ORF">THRCLA_08542</name>
</gene>
<evidence type="ECO:0000313" key="1">
    <source>
        <dbReference type="EMBL" id="OQR93137.1"/>
    </source>
</evidence>
<dbReference type="Proteomes" id="UP000243217">
    <property type="component" value="Unassembled WGS sequence"/>
</dbReference>
<accession>A0A1V9Z5F2</accession>
<evidence type="ECO:0000313" key="2">
    <source>
        <dbReference type="Proteomes" id="UP000243217"/>
    </source>
</evidence>